<keyword evidence="3" id="KW-1185">Reference proteome</keyword>
<feature type="transmembrane region" description="Helical" evidence="1">
    <location>
        <begin position="20"/>
        <end position="38"/>
    </location>
</feature>
<dbReference type="EMBL" id="SLWS01000006">
    <property type="protein sequence ID" value="TCO57137.1"/>
    <property type="molecule type" value="Genomic_DNA"/>
</dbReference>
<evidence type="ECO:0000313" key="2">
    <source>
        <dbReference type="EMBL" id="TCO57137.1"/>
    </source>
</evidence>
<dbReference type="RefSeq" id="WP_132120945.1">
    <property type="nucleotide sequence ID" value="NZ_SLWS01000006.1"/>
</dbReference>
<gene>
    <name evidence="2" type="ORF">EV192_106614</name>
</gene>
<protein>
    <submittedName>
        <fullName evidence="2">Uncharacterized protein</fullName>
    </submittedName>
</protein>
<accession>A0A4R2JF02</accession>
<dbReference type="Proteomes" id="UP000295680">
    <property type="component" value="Unassembled WGS sequence"/>
</dbReference>
<name>A0A4R2JF02_9PSEU</name>
<comment type="caution">
    <text evidence="2">The sequence shown here is derived from an EMBL/GenBank/DDBJ whole genome shotgun (WGS) entry which is preliminary data.</text>
</comment>
<keyword evidence="1" id="KW-0812">Transmembrane</keyword>
<evidence type="ECO:0000313" key="3">
    <source>
        <dbReference type="Proteomes" id="UP000295680"/>
    </source>
</evidence>
<sequence>MGELLAHLWPGGTWWSGFDALWPNIAASVLIGVVVYVWKIRPHLRRTKAHREFVVAQLAELHTKHDALYEQLDRGDVDG</sequence>
<dbReference type="AlphaFoldDB" id="A0A4R2JF02"/>
<organism evidence="2 3">
    <name type="scientific">Actinocrispum wychmicini</name>
    <dbReference type="NCBI Taxonomy" id="1213861"/>
    <lineage>
        <taxon>Bacteria</taxon>
        <taxon>Bacillati</taxon>
        <taxon>Actinomycetota</taxon>
        <taxon>Actinomycetes</taxon>
        <taxon>Pseudonocardiales</taxon>
        <taxon>Pseudonocardiaceae</taxon>
        <taxon>Actinocrispum</taxon>
    </lineage>
</organism>
<keyword evidence="1" id="KW-1133">Transmembrane helix</keyword>
<evidence type="ECO:0000256" key="1">
    <source>
        <dbReference type="SAM" id="Phobius"/>
    </source>
</evidence>
<keyword evidence="1" id="KW-0472">Membrane</keyword>
<reference evidence="2 3" key="1">
    <citation type="submission" date="2019-03" db="EMBL/GenBank/DDBJ databases">
        <title>Genomic Encyclopedia of Type Strains, Phase IV (KMG-IV): sequencing the most valuable type-strain genomes for metagenomic binning, comparative biology and taxonomic classification.</title>
        <authorList>
            <person name="Goeker M."/>
        </authorList>
    </citation>
    <scope>NUCLEOTIDE SEQUENCE [LARGE SCALE GENOMIC DNA]</scope>
    <source>
        <strain evidence="2 3">DSM 45934</strain>
    </source>
</reference>
<dbReference type="OrthoDB" id="3625784at2"/>
<proteinExistence type="predicted"/>